<accession>A0A2A5WF29</accession>
<proteinExistence type="predicted"/>
<evidence type="ECO:0000313" key="2">
    <source>
        <dbReference type="EMBL" id="PDH34913.1"/>
    </source>
</evidence>
<evidence type="ECO:0000256" key="1">
    <source>
        <dbReference type="SAM" id="MobiDB-lite"/>
    </source>
</evidence>
<reference evidence="2 3" key="1">
    <citation type="submission" date="2017-08" db="EMBL/GenBank/DDBJ databases">
        <title>Fine stratification of microbial communities through a metagenomic profile of the photic zone.</title>
        <authorList>
            <person name="Haro-Moreno J.M."/>
            <person name="Lopez-Perez M."/>
            <person name="De La Torre J."/>
            <person name="Picazo A."/>
            <person name="Camacho A."/>
            <person name="Rodriguez-Valera F."/>
        </authorList>
    </citation>
    <scope>NUCLEOTIDE SEQUENCE [LARGE SCALE GENOMIC DNA]</scope>
    <source>
        <strain evidence="2">MED-G28</strain>
    </source>
</reference>
<evidence type="ECO:0000313" key="3">
    <source>
        <dbReference type="Proteomes" id="UP000219329"/>
    </source>
</evidence>
<protein>
    <submittedName>
        <fullName evidence="2">Uncharacterized protein</fullName>
    </submittedName>
</protein>
<dbReference type="AlphaFoldDB" id="A0A2A5WF29"/>
<feature type="region of interest" description="Disordered" evidence="1">
    <location>
        <begin position="116"/>
        <end position="136"/>
    </location>
</feature>
<comment type="caution">
    <text evidence="2">The sequence shown here is derived from an EMBL/GenBank/DDBJ whole genome shotgun (WGS) entry which is preliminary data.</text>
</comment>
<dbReference type="Proteomes" id="UP000219329">
    <property type="component" value="Unassembled WGS sequence"/>
</dbReference>
<organism evidence="2 3">
    <name type="scientific">OM182 bacterium MED-G28</name>
    <dbReference type="NCBI Taxonomy" id="1986256"/>
    <lineage>
        <taxon>Bacteria</taxon>
        <taxon>Pseudomonadati</taxon>
        <taxon>Pseudomonadota</taxon>
        <taxon>Gammaproteobacteria</taxon>
        <taxon>OMG group</taxon>
        <taxon>OM182 clade</taxon>
    </lineage>
</organism>
<sequence length="282" mass="31589">MAMAHIQRKTQNSEIGESASFLLSLLLLLLNAPSYAQPSELTNDGVNFEISAQASTEAEEQPDMQTPADDLPVLDLDTPIRMNFSGNWEKDFARSDNWEEELNRRMNMRQQNAAAQRAGIGLGGGPSVTLGNTNLNSPRRREANLFVLARLSEYINRSSTMEIFQDRERVRIERRGEAPLICGMDTGPTQTFSSQHGAEICGWDRQQLVFEIALPDGLYIIHRFSVASNSQTLRMITSISSNGSIPFNLVQSYNKYQAPPNEYNCIQTITRGRVCSQRTPLN</sequence>
<gene>
    <name evidence="2" type="ORF">CNF02_02505</name>
</gene>
<name>A0A2A5WF29_9GAMM</name>
<dbReference type="EMBL" id="NTJZ01000002">
    <property type="protein sequence ID" value="PDH34913.1"/>
    <property type="molecule type" value="Genomic_DNA"/>
</dbReference>